<organism evidence="1 2">
    <name type="scientific">Plantactinospora soyae</name>
    <dbReference type="NCBI Taxonomy" id="1544732"/>
    <lineage>
        <taxon>Bacteria</taxon>
        <taxon>Bacillati</taxon>
        <taxon>Actinomycetota</taxon>
        <taxon>Actinomycetes</taxon>
        <taxon>Micromonosporales</taxon>
        <taxon>Micromonosporaceae</taxon>
        <taxon>Plantactinospora</taxon>
    </lineage>
</organism>
<dbReference type="AlphaFoldDB" id="A0A927M182"/>
<gene>
    <name evidence="1" type="ORF">H4W31_000494</name>
</gene>
<dbReference type="InterPro" id="IPR028956">
    <property type="entry name" value="Imm51"/>
</dbReference>
<accession>A0A927M182</accession>
<dbReference type="Proteomes" id="UP000649753">
    <property type="component" value="Unassembled WGS sequence"/>
</dbReference>
<comment type="caution">
    <text evidence="1">The sequence shown here is derived from an EMBL/GenBank/DDBJ whole genome shotgun (WGS) entry which is preliminary data.</text>
</comment>
<dbReference type="RefSeq" id="WP_192765153.1">
    <property type="nucleotide sequence ID" value="NZ_JADBEB010000001.1"/>
</dbReference>
<name>A0A927M182_9ACTN</name>
<dbReference type="EMBL" id="JADBEB010000001">
    <property type="protein sequence ID" value="MBE1484856.1"/>
    <property type="molecule type" value="Genomic_DNA"/>
</dbReference>
<evidence type="ECO:0000313" key="2">
    <source>
        <dbReference type="Proteomes" id="UP000649753"/>
    </source>
</evidence>
<evidence type="ECO:0000313" key="1">
    <source>
        <dbReference type="EMBL" id="MBE1484856.1"/>
    </source>
</evidence>
<reference evidence="1" key="1">
    <citation type="submission" date="2020-10" db="EMBL/GenBank/DDBJ databases">
        <title>Sequencing the genomes of 1000 actinobacteria strains.</title>
        <authorList>
            <person name="Klenk H.-P."/>
        </authorList>
    </citation>
    <scope>NUCLEOTIDE SEQUENCE</scope>
    <source>
        <strain evidence="1">DSM 46832</strain>
    </source>
</reference>
<protein>
    <recommendedName>
        <fullName evidence="3">Immunity protein 51</fullName>
    </recommendedName>
</protein>
<sequence length="119" mass="13161">MTEADDSLSPLRLFEYDHNPGNYCLLLSDVHMVKVSDVFEECGYLGNGYDWSGVARSAVRTHAPELADRLRYDPEAGTFVAYGTDPAALRQLGVLLRNAFQDGATLATLIRTGDADWFD</sequence>
<proteinExistence type="predicted"/>
<dbReference type="Pfam" id="PF15595">
    <property type="entry name" value="Imm51"/>
    <property type="match status" value="1"/>
</dbReference>
<keyword evidence="2" id="KW-1185">Reference proteome</keyword>
<evidence type="ECO:0008006" key="3">
    <source>
        <dbReference type="Google" id="ProtNLM"/>
    </source>
</evidence>